<evidence type="ECO:0000313" key="4">
    <source>
        <dbReference type="Proteomes" id="UP000014760"/>
    </source>
</evidence>
<protein>
    <recommendedName>
        <fullName evidence="1">ISXO2-like transposase domain-containing protein</fullName>
    </recommendedName>
</protein>
<reference evidence="4" key="1">
    <citation type="submission" date="2012-12" db="EMBL/GenBank/DDBJ databases">
        <authorList>
            <person name="Hellsten U."/>
            <person name="Grimwood J."/>
            <person name="Chapman J.A."/>
            <person name="Shapiro H."/>
            <person name="Aerts A."/>
            <person name="Otillar R.P."/>
            <person name="Terry A.Y."/>
            <person name="Boore J.L."/>
            <person name="Simakov O."/>
            <person name="Marletaz F."/>
            <person name="Cho S.-J."/>
            <person name="Edsinger-Gonzales E."/>
            <person name="Havlak P."/>
            <person name="Kuo D.-H."/>
            <person name="Larsson T."/>
            <person name="Lv J."/>
            <person name="Arendt D."/>
            <person name="Savage R."/>
            <person name="Osoegawa K."/>
            <person name="de Jong P."/>
            <person name="Lindberg D.R."/>
            <person name="Seaver E.C."/>
            <person name="Weisblat D.A."/>
            <person name="Putnam N.H."/>
            <person name="Grigoriev I.V."/>
            <person name="Rokhsar D.S."/>
        </authorList>
    </citation>
    <scope>NUCLEOTIDE SEQUENCE</scope>
    <source>
        <strain evidence="4">I ESC-2004</strain>
    </source>
</reference>
<feature type="domain" description="ISXO2-like transposase" evidence="1">
    <location>
        <begin position="28"/>
        <end position="143"/>
    </location>
</feature>
<evidence type="ECO:0000259" key="1">
    <source>
        <dbReference type="SMART" id="SM01126"/>
    </source>
</evidence>
<dbReference type="HOGENOM" id="CLU_044348_0_3_1"/>
<dbReference type="Proteomes" id="UP000014760">
    <property type="component" value="Unassembled WGS sequence"/>
</dbReference>
<organism evidence="2">
    <name type="scientific">Capitella teleta</name>
    <name type="common">Polychaete worm</name>
    <dbReference type="NCBI Taxonomy" id="283909"/>
    <lineage>
        <taxon>Eukaryota</taxon>
        <taxon>Metazoa</taxon>
        <taxon>Spiralia</taxon>
        <taxon>Lophotrochozoa</taxon>
        <taxon>Annelida</taxon>
        <taxon>Polychaeta</taxon>
        <taxon>Sedentaria</taxon>
        <taxon>Scolecida</taxon>
        <taxon>Capitellidae</taxon>
        <taxon>Capitella</taxon>
    </lineage>
</organism>
<keyword evidence="4" id="KW-1185">Reference proteome</keyword>
<feature type="non-terminal residue" evidence="2">
    <location>
        <position position="145"/>
    </location>
</feature>
<proteinExistence type="predicted"/>
<dbReference type="InterPro" id="IPR053164">
    <property type="entry name" value="IS1016-like_transposase"/>
</dbReference>
<dbReference type="PANTHER" id="PTHR47163:SF2">
    <property type="entry name" value="SI:DKEY-17M8.2"/>
    <property type="match status" value="1"/>
</dbReference>
<reference evidence="3" key="3">
    <citation type="submission" date="2015-06" db="UniProtKB">
        <authorList>
            <consortium name="EnsemblMetazoa"/>
        </authorList>
    </citation>
    <scope>IDENTIFICATION</scope>
</reference>
<feature type="non-terminal residue" evidence="2">
    <location>
        <position position="1"/>
    </location>
</feature>
<dbReference type="OrthoDB" id="10062329at2759"/>
<dbReference type="EMBL" id="KB295506">
    <property type="protein sequence ID" value="ELU13089.1"/>
    <property type="molecule type" value="Genomic_DNA"/>
</dbReference>
<sequence length="145" mass="16828">GEHAIVDWSNYMRESCCVYLNKFGDMGKIGGEGVIVEIDESKFGKRKYHRGHRVEGSWVFGGREREDKRKCFFEVVEKRNKETLLEIIKRKIVKGSIIISDCWKAYDCLESEGYRHLTVNDSENFKDPETGAQTNSIEGTWQKIK</sequence>
<evidence type="ECO:0000313" key="2">
    <source>
        <dbReference type="EMBL" id="ELU13089.1"/>
    </source>
</evidence>
<dbReference type="Pfam" id="PF12762">
    <property type="entry name" value="DDE_Tnp_IS1595"/>
    <property type="match status" value="1"/>
</dbReference>
<dbReference type="OMA" id="WKSYKCL"/>
<dbReference type="EnsemblMetazoa" id="CapteT31556">
    <property type="protein sequence ID" value="CapteP31556"/>
    <property type="gene ID" value="CapteG31556"/>
</dbReference>
<dbReference type="InterPro" id="IPR024445">
    <property type="entry name" value="Tnp_ISXO2-like"/>
</dbReference>
<gene>
    <name evidence="2" type="ORF">CAPTEDRAFT_31556</name>
</gene>
<dbReference type="AlphaFoldDB" id="R7V3G3"/>
<name>R7V3G3_CAPTE</name>
<dbReference type="PANTHER" id="PTHR47163">
    <property type="entry name" value="DDE_TNP_IS1595 DOMAIN-CONTAINING PROTEIN"/>
    <property type="match status" value="1"/>
</dbReference>
<evidence type="ECO:0000313" key="3">
    <source>
        <dbReference type="EnsemblMetazoa" id="CapteP31556"/>
    </source>
</evidence>
<accession>R7V3G3</accession>
<dbReference type="EMBL" id="AMQN01039529">
    <property type="status" value="NOT_ANNOTATED_CDS"/>
    <property type="molecule type" value="Genomic_DNA"/>
</dbReference>
<dbReference type="STRING" id="283909.R7V3G3"/>
<reference evidence="2 4" key="2">
    <citation type="journal article" date="2013" name="Nature">
        <title>Insights into bilaterian evolution from three spiralian genomes.</title>
        <authorList>
            <person name="Simakov O."/>
            <person name="Marletaz F."/>
            <person name="Cho S.J."/>
            <person name="Edsinger-Gonzales E."/>
            <person name="Havlak P."/>
            <person name="Hellsten U."/>
            <person name="Kuo D.H."/>
            <person name="Larsson T."/>
            <person name="Lv J."/>
            <person name="Arendt D."/>
            <person name="Savage R."/>
            <person name="Osoegawa K."/>
            <person name="de Jong P."/>
            <person name="Grimwood J."/>
            <person name="Chapman J.A."/>
            <person name="Shapiro H."/>
            <person name="Aerts A."/>
            <person name="Otillar R.P."/>
            <person name="Terry A.Y."/>
            <person name="Boore J.L."/>
            <person name="Grigoriev I.V."/>
            <person name="Lindberg D.R."/>
            <person name="Seaver E.C."/>
            <person name="Weisblat D.A."/>
            <person name="Putnam N.H."/>
            <person name="Rokhsar D.S."/>
        </authorList>
    </citation>
    <scope>NUCLEOTIDE SEQUENCE</scope>
    <source>
        <strain evidence="2 4">I ESC-2004</strain>
    </source>
</reference>
<dbReference type="SMART" id="SM01126">
    <property type="entry name" value="DDE_Tnp_IS1595"/>
    <property type="match status" value="1"/>
</dbReference>